<evidence type="ECO:0000313" key="2">
    <source>
        <dbReference type="Proteomes" id="UP000683925"/>
    </source>
</evidence>
<protein>
    <submittedName>
        <fullName evidence="1">Uncharacterized protein</fullName>
    </submittedName>
</protein>
<sequence>MLMCVLSGSIDNDEVILSKIIIIRRRRMIKISQFLIRQKIQRDMQYNKSYIYFEGIYYSMDMI</sequence>
<dbReference type="Proteomes" id="UP000683925">
    <property type="component" value="Unassembled WGS sequence"/>
</dbReference>
<accession>A0A8S1XP25</accession>
<dbReference type="EMBL" id="CAJJDP010000129">
    <property type="protein sequence ID" value="CAD8203176.1"/>
    <property type="molecule type" value="Genomic_DNA"/>
</dbReference>
<gene>
    <name evidence="1" type="ORF">POCTA_138.1.T1290085</name>
</gene>
<comment type="caution">
    <text evidence="1">The sequence shown here is derived from an EMBL/GenBank/DDBJ whole genome shotgun (WGS) entry which is preliminary data.</text>
</comment>
<keyword evidence="2" id="KW-1185">Reference proteome</keyword>
<name>A0A8S1XP25_PAROT</name>
<proteinExistence type="predicted"/>
<reference evidence="1" key="1">
    <citation type="submission" date="2021-01" db="EMBL/GenBank/DDBJ databases">
        <authorList>
            <consortium name="Genoscope - CEA"/>
            <person name="William W."/>
        </authorList>
    </citation>
    <scope>NUCLEOTIDE SEQUENCE</scope>
</reference>
<organism evidence="1 2">
    <name type="scientific">Paramecium octaurelia</name>
    <dbReference type="NCBI Taxonomy" id="43137"/>
    <lineage>
        <taxon>Eukaryota</taxon>
        <taxon>Sar</taxon>
        <taxon>Alveolata</taxon>
        <taxon>Ciliophora</taxon>
        <taxon>Intramacronucleata</taxon>
        <taxon>Oligohymenophorea</taxon>
        <taxon>Peniculida</taxon>
        <taxon>Parameciidae</taxon>
        <taxon>Paramecium</taxon>
    </lineage>
</organism>
<dbReference type="AlphaFoldDB" id="A0A8S1XP25"/>
<evidence type="ECO:0000313" key="1">
    <source>
        <dbReference type="EMBL" id="CAD8203176.1"/>
    </source>
</evidence>